<dbReference type="InterPro" id="IPR002372">
    <property type="entry name" value="PQQ_rpt_dom"/>
</dbReference>
<evidence type="ECO:0000256" key="4">
    <source>
        <dbReference type="SAM" id="Phobius"/>
    </source>
</evidence>
<comment type="cofactor">
    <cofactor evidence="1">
        <name>pyrroloquinoline quinone</name>
        <dbReference type="ChEBI" id="CHEBI:58442"/>
    </cofactor>
</comment>
<dbReference type="EC" id="1.1.5.2" evidence="6"/>
<dbReference type="Proteomes" id="UP000522081">
    <property type="component" value="Unassembled WGS sequence"/>
</dbReference>
<feature type="transmembrane region" description="Helical" evidence="4">
    <location>
        <begin position="12"/>
        <end position="34"/>
    </location>
</feature>
<dbReference type="PANTHER" id="PTHR32303:SF4">
    <property type="entry name" value="QUINOPROTEIN GLUCOSE DEHYDROGENASE"/>
    <property type="match status" value="1"/>
</dbReference>
<comment type="similarity">
    <text evidence="2">Belongs to the bacterial PQQ dehydrogenase family.</text>
</comment>
<evidence type="ECO:0000313" key="7">
    <source>
        <dbReference type="Proteomes" id="UP000522081"/>
    </source>
</evidence>
<proteinExistence type="inferred from homology"/>
<dbReference type="SUPFAM" id="SSF50998">
    <property type="entry name" value="Quinoprotein alcohol dehydrogenase-like"/>
    <property type="match status" value="1"/>
</dbReference>
<dbReference type="EC" id="1.1.5.8" evidence="6"/>
<dbReference type="CDD" id="cd10280">
    <property type="entry name" value="PQQ_mGDH"/>
    <property type="match status" value="1"/>
</dbReference>
<evidence type="ECO:0000313" key="6">
    <source>
        <dbReference type="EMBL" id="NYH96766.1"/>
    </source>
</evidence>
<dbReference type="EMBL" id="JACBZF010000007">
    <property type="protein sequence ID" value="NYH96766.1"/>
    <property type="molecule type" value="Genomic_DNA"/>
</dbReference>
<dbReference type="InterPro" id="IPR011047">
    <property type="entry name" value="Quinoprotein_ADH-like_sf"/>
</dbReference>
<dbReference type="Pfam" id="PF01011">
    <property type="entry name" value="PQQ"/>
    <property type="match status" value="1"/>
</dbReference>
<keyword evidence="4" id="KW-0812">Transmembrane</keyword>
<evidence type="ECO:0000256" key="3">
    <source>
        <dbReference type="ARBA" id="ARBA00023002"/>
    </source>
</evidence>
<evidence type="ECO:0000256" key="1">
    <source>
        <dbReference type="ARBA" id="ARBA00001931"/>
    </source>
</evidence>
<gene>
    <name evidence="6" type="ORF">FHS75_003117</name>
</gene>
<dbReference type="InterPro" id="IPR018391">
    <property type="entry name" value="PQQ_b-propeller_rpt"/>
</dbReference>
<accession>A0A7Y9Y188</accession>
<comment type="caution">
    <text evidence="6">The sequence shown here is derived from an EMBL/GenBank/DDBJ whole genome shotgun (WGS) entry which is preliminary data.</text>
</comment>
<feature type="transmembrane region" description="Helical" evidence="4">
    <location>
        <begin position="64"/>
        <end position="80"/>
    </location>
</feature>
<dbReference type="GO" id="GO:0008876">
    <property type="term" value="F:quinoprotein glucose dehydrogenase activity"/>
    <property type="evidence" value="ECO:0007669"/>
    <property type="project" value="UniProtKB-EC"/>
</dbReference>
<keyword evidence="4" id="KW-1133">Transmembrane helix</keyword>
<organism evidence="6 7">
    <name type="scientific">Novosphingobium marinum</name>
    <dbReference type="NCBI Taxonomy" id="1514948"/>
    <lineage>
        <taxon>Bacteria</taxon>
        <taxon>Pseudomonadati</taxon>
        <taxon>Pseudomonadota</taxon>
        <taxon>Alphaproteobacteria</taxon>
        <taxon>Sphingomonadales</taxon>
        <taxon>Sphingomonadaceae</taxon>
        <taxon>Novosphingobium</taxon>
    </lineage>
</organism>
<dbReference type="PANTHER" id="PTHR32303">
    <property type="entry name" value="QUINOPROTEIN ALCOHOL DEHYDROGENASE (CYTOCHROME C)"/>
    <property type="match status" value="1"/>
</dbReference>
<dbReference type="GO" id="GO:0048038">
    <property type="term" value="F:quinone binding"/>
    <property type="evidence" value="ECO:0007669"/>
    <property type="project" value="InterPro"/>
</dbReference>
<dbReference type="SMART" id="SM00564">
    <property type="entry name" value="PQQ"/>
    <property type="match status" value="5"/>
</dbReference>
<evidence type="ECO:0000256" key="2">
    <source>
        <dbReference type="ARBA" id="ARBA00008156"/>
    </source>
</evidence>
<dbReference type="NCBIfam" id="TIGR03074">
    <property type="entry name" value="PQQ_membr_DH"/>
    <property type="match status" value="1"/>
</dbReference>
<sequence length="786" mass="82981">MMGGIGLGGVFRWIVGLLLLATGVVLLIGGARLLSLGGSAYYVLAGVACTASAVLLLKRSRLSFWIFAAFLAATAVWSVWEVGFDFWQLLPRLCGPAVVGVVLALVPLGKRKATHPADRHDPGRTARFADLGVSLASFVLLIAAALAGGDEGEAAVRGSGATVASAPGDTGWTAYGADAGGLRHSGAAQITPANVTSLEQAWAFETGVSNAKRPDIKGTVSFMATPIMVEDRLVFCEPTGAVVALDPDTGKRIWRRDPGIDPGDAQMLNCRGVSYHKAADAAEGTCSSRIINAAIDGRLMATDVRTGAPCPGFGAEGEISLREGLGDFTPYHSYTSSPPAIVGDTAILGGYVLDNVSSKDVSGVVRAYDVKTGELLWAWDSGRAPDDQGIEDGKGWTPSSPNAWSVFSADPELGLVFLPMGNATPDAVGTHRTPDLERYASSIVALDVETGLPRWHFQTVHHDLWDFDVPAQPVLFDMPTGSGTTPAVAVPTKQGQIFVLDRRTGEPLTGIEERPVPQGDLPGETYSPTQPYVTGFPSFEPADLTEKGMWGTTPLDQMWCRIRFRSMDYEGPYTPPSLRGSIQWPGIFGILNWGSVSIDPARGMMIVNTSAVPQQVRLFPRSGEDGTRETGTHAAGYLPQEGTDYGVSLLPLISPLGLPCHAPPWGHISAIDLKTRELAWQRPLGTTEDVAPLGISVPGVFNLGGSATTASGLVFIGAAIDDYLRAFDIESGREVWRGRLPAGGQATPMTYVSEKTGKQYVVIAAGGHGFLGSKVGDSVVAFALPD</sequence>
<feature type="transmembrane region" description="Helical" evidence="4">
    <location>
        <begin position="86"/>
        <end position="108"/>
    </location>
</feature>
<dbReference type="InterPro" id="IPR017511">
    <property type="entry name" value="PQQ_mDH"/>
</dbReference>
<protein>
    <submittedName>
        <fullName evidence="6">Quinoprotein glucose dehydrogenase/quinate dehydrogenase (Quinone)</fullName>
        <ecNumber evidence="6">1.1.5.2</ecNumber>
        <ecNumber evidence="6">1.1.5.8</ecNumber>
    </submittedName>
</protein>
<dbReference type="RefSeq" id="WP_179408576.1">
    <property type="nucleotide sequence ID" value="NZ_BMGF01000008.1"/>
</dbReference>
<dbReference type="GO" id="GO:0016020">
    <property type="term" value="C:membrane"/>
    <property type="evidence" value="ECO:0007669"/>
    <property type="project" value="InterPro"/>
</dbReference>
<feature type="domain" description="Pyrrolo-quinoline quinone repeat" evidence="5">
    <location>
        <begin position="172"/>
        <end position="761"/>
    </location>
</feature>
<dbReference type="Gene3D" id="2.140.10.10">
    <property type="entry name" value="Quinoprotein alcohol dehydrogenase-like superfamily"/>
    <property type="match status" value="2"/>
</dbReference>
<name>A0A7Y9Y188_9SPHN</name>
<feature type="transmembrane region" description="Helical" evidence="4">
    <location>
        <begin position="40"/>
        <end position="57"/>
    </location>
</feature>
<evidence type="ECO:0000259" key="5">
    <source>
        <dbReference type="Pfam" id="PF01011"/>
    </source>
</evidence>
<keyword evidence="4" id="KW-0472">Membrane</keyword>
<keyword evidence="3 6" id="KW-0560">Oxidoreductase</keyword>
<reference evidence="6 7" key="1">
    <citation type="submission" date="2020-07" db="EMBL/GenBank/DDBJ databases">
        <title>Genomic Encyclopedia of Type Strains, Phase IV (KMG-IV): sequencing the most valuable type-strain genomes for metagenomic binning, comparative biology and taxonomic classification.</title>
        <authorList>
            <person name="Goeker M."/>
        </authorList>
    </citation>
    <scope>NUCLEOTIDE SEQUENCE [LARGE SCALE GENOMIC DNA]</scope>
    <source>
        <strain evidence="6 7">DSM 29043</strain>
    </source>
</reference>
<dbReference type="AlphaFoldDB" id="A0A7Y9Y188"/>
<feature type="transmembrane region" description="Helical" evidence="4">
    <location>
        <begin position="128"/>
        <end position="147"/>
    </location>
</feature>
<dbReference type="GO" id="GO:0047519">
    <property type="term" value="F:quinate dehydrogenase (quinone) activity"/>
    <property type="evidence" value="ECO:0007669"/>
    <property type="project" value="UniProtKB-EC"/>
</dbReference>
<keyword evidence="7" id="KW-1185">Reference proteome</keyword>